<dbReference type="EMBL" id="GDID01007059">
    <property type="protein sequence ID" value="JAP89547.1"/>
    <property type="molecule type" value="Transcribed_RNA"/>
</dbReference>
<accession>A0A146JYE8</accession>
<name>A0A146JYE8_9EUKA</name>
<evidence type="ECO:0000313" key="1">
    <source>
        <dbReference type="EMBL" id="JAP89547.1"/>
    </source>
</evidence>
<feature type="non-terminal residue" evidence="1">
    <location>
        <position position="1"/>
    </location>
</feature>
<dbReference type="AlphaFoldDB" id="A0A146JYE8"/>
<sequence length="439" mass="51234">DSALVLAQQVNANLFSHYKSLLSQNTQHTESSLTYPIGDLRQMHSFSHLLGLLGAQMPLLDAFEAQLKALYYVNELKQSPVLEMQNPHATDLRKHFQHFKDLLFNFLQLHQQPYIETFQQLTPGHFVNQNFDFLAQIRFNVLQQLFQPGKTISQSLIFLQYQIIQFQQKASTIEQTLTEITQKNQFITQKKLILNYLSQFFNVFLIAVFPNSQIQVKNEDEKSVFSLIQGLQRQYIPIHQIFLQIQDACYNCQIEQLEFDQKALNAIFKTQNLNFLNAFKIDAKREFQTALSANNIEQLLVNCVKLKNVTQIFKGVFKEEAEIVIKENLKKEVEKLIKDFKELKLGQKQSLNQISNKSFANIQEKYDYLEQKCKEVQIFSVEDFESTVKTIFQQFVDEFNNQVLNLAELELQKQKNLMNEAEFEAFSAKVEKTVNGLKK</sequence>
<protein>
    <submittedName>
        <fullName evidence="1">Uncharacterized protein</fullName>
    </submittedName>
</protein>
<gene>
    <name evidence="1" type="ORF">TPC1_30958</name>
</gene>
<organism evidence="1">
    <name type="scientific">Trepomonas sp. PC1</name>
    <dbReference type="NCBI Taxonomy" id="1076344"/>
    <lineage>
        <taxon>Eukaryota</taxon>
        <taxon>Metamonada</taxon>
        <taxon>Diplomonadida</taxon>
        <taxon>Hexamitidae</taxon>
        <taxon>Hexamitinae</taxon>
        <taxon>Trepomonas</taxon>
    </lineage>
</organism>
<reference evidence="1" key="1">
    <citation type="submission" date="2015-07" db="EMBL/GenBank/DDBJ databases">
        <title>Adaptation to a free-living lifestyle via gene acquisitions in the diplomonad Trepomonas sp. PC1.</title>
        <authorList>
            <person name="Xu F."/>
            <person name="Jerlstrom-Hultqvist J."/>
            <person name="Kolisko M."/>
            <person name="Simpson A.G.B."/>
            <person name="Roger A.J."/>
            <person name="Svard S.G."/>
            <person name="Andersson J.O."/>
        </authorList>
    </citation>
    <scope>NUCLEOTIDE SEQUENCE</scope>
    <source>
        <strain evidence="1">PC1</strain>
    </source>
</reference>
<proteinExistence type="predicted"/>